<dbReference type="GO" id="GO:0005789">
    <property type="term" value="C:endoplasmic reticulum membrane"/>
    <property type="evidence" value="ECO:0007669"/>
    <property type="project" value="TreeGrafter"/>
</dbReference>
<dbReference type="Pfam" id="PF10277">
    <property type="entry name" value="Frag1"/>
    <property type="match status" value="1"/>
</dbReference>
<evidence type="ECO:0000256" key="5">
    <source>
        <dbReference type="ARBA" id="ARBA00022989"/>
    </source>
</evidence>
<feature type="domain" description="CWH43-like N-terminal" evidence="12">
    <location>
        <begin position="63"/>
        <end position="283"/>
    </location>
</feature>
<comment type="caution">
    <text evidence="13">The sequence shown here is derived from an EMBL/GenBank/DDBJ whole genome shotgun (WGS) entry which is preliminary data.</text>
</comment>
<dbReference type="InterPro" id="IPR039545">
    <property type="entry name" value="PGAP2"/>
</dbReference>
<dbReference type="Proteomes" id="UP001221898">
    <property type="component" value="Unassembled WGS sequence"/>
</dbReference>
<keyword evidence="4 11" id="KW-0812">Transmembrane</keyword>
<evidence type="ECO:0000313" key="14">
    <source>
        <dbReference type="Proteomes" id="UP001221898"/>
    </source>
</evidence>
<reference evidence="13" key="1">
    <citation type="journal article" date="2023" name="Science">
        <title>Genome structures resolve the early diversification of teleost fishes.</title>
        <authorList>
            <person name="Parey E."/>
            <person name="Louis A."/>
            <person name="Montfort J."/>
            <person name="Bouchez O."/>
            <person name="Roques C."/>
            <person name="Iampietro C."/>
            <person name="Lluch J."/>
            <person name="Castinel A."/>
            <person name="Donnadieu C."/>
            <person name="Desvignes T."/>
            <person name="Floi Bucao C."/>
            <person name="Jouanno E."/>
            <person name="Wen M."/>
            <person name="Mejri S."/>
            <person name="Dirks R."/>
            <person name="Jansen H."/>
            <person name="Henkel C."/>
            <person name="Chen W.J."/>
            <person name="Zahm M."/>
            <person name="Cabau C."/>
            <person name="Klopp C."/>
            <person name="Thompson A.W."/>
            <person name="Robinson-Rechavi M."/>
            <person name="Braasch I."/>
            <person name="Lecointre G."/>
            <person name="Bobe J."/>
            <person name="Postlethwait J.H."/>
            <person name="Berthelot C."/>
            <person name="Roest Crollius H."/>
            <person name="Guiguen Y."/>
        </authorList>
    </citation>
    <scope>NUCLEOTIDE SEQUENCE</scope>
    <source>
        <strain evidence="13">NC1722</strain>
    </source>
</reference>
<dbReference type="AlphaFoldDB" id="A0AAD7RZV4"/>
<gene>
    <name evidence="13" type="ORF">AAFF_G00078520</name>
</gene>
<name>A0AAD7RZV4_9TELE</name>
<keyword evidence="6" id="KW-0333">Golgi apparatus</keyword>
<feature type="transmembrane region" description="Helical" evidence="11">
    <location>
        <begin position="253"/>
        <end position="279"/>
    </location>
</feature>
<evidence type="ECO:0000256" key="4">
    <source>
        <dbReference type="ARBA" id="ARBA00022692"/>
    </source>
</evidence>
<feature type="transmembrane region" description="Helical" evidence="11">
    <location>
        <begin position="154"/>
        <end position="176"/>
    </location>
</feature>
<evidence type="ECO:0000256" key="3">
    <source>
        <dbReference type="ARBA" id="ARBA00022502"/>
    </source>
</evidence>
<protein>
    <recommendedName>
        <fullName evidence="9">Acyltransferase PGAP2</fullName>
    </recommendedName>
    <alternativeName>
        <fullName evidence="10">Post-GPI attachment to proteins factor 2</fullName>
    </alternativeName>
</protein>
<evidence type="ECO:0000256" key="6">
    <source>
        <dbReference type="ARBA" id="ARBA00023034"/>
    </source>
</evidence>
<feature type="transmembrane region" description="Helical" evidence="11">
    <location>
        <begin position="228"/>
        <end position="247"/>
    </location>
</feature>
<evidence type="ECO:0000256" key="11">
    <source>
        <dbReference type="SAM" id="Phobius"/>
    </source>
</evidence>
<feature type="transmembrane region" description="Helical" evidence="11">
    <location>
        <begin position="118"/>
        <end position="142"/>
    </location>
</feature>
<accession>A0AAD7RZV4</accession>
<dbReference type="GO" id="GO:0006506">
    <property type="term" value="P:GPI anchor biosynthetic process"/>
    <property type="evidence" value="ECO:0007669"/>
    <property type="project" value="UniProtKB-KW"/>
</dbReference>
<evidence type="ECO:0000259" key="12">
    <source>
        <dbReference type="Pfam" id="PF10277"/>
    </source>
</evidence>
<feature type="transmembrane region" description="Helical" evidence="11">
    <location>
        <begin position="188"/>
        <end position="207"/>
    </location>
</feature>
<keyword evidence="14" id="KW-1185">Reference proteome</keyword>
<comment type="subcellular location">
    <subcellularLocation>
        <location evidence="1">Golgi apparatus membrane</location>
        <topology evidence="1">Multi-pass membrane protein</topology>
    </subcellularLocation>
</comment>
<evidence type="ECO:0000256" key="1">
    <source>
        <dbReference type="ARBA" id="ARBA00004653"/>
    </source>
</evidence>
<feature type="transmembrane region" description="Helical" evidence="11">
    <location>
        <begin position="66"/>
        <end position="90"/>
    </location>
</feature>
<keyword evidence="7 11" id="KW-0472">Membrane</keyword>
<keyword evidence="5 11" id="KW-1133">Transmembrane helix</keyword>
<comment type="function">
    <text evidence="8">Involved in the fatty acid remodeling steps of GPI-anchor maturation where the unsaturated acyl chain at sn-2 of inositol phosphate is replaced by a saturated stearoyl chain. May catalyze the second step of the fatty acid remodeling, by reacylating a lyso-GPI intermediate at sn-2 of inositol phosphate by a saturated chain. The fatty acid remodeling steps is critical for the integration of GPI-APs into lipid rafts.</text>
</comment>
<evidence type="ECO:0000256" key="2">
    <source>
        <dbReference type="ARBA" id="ARBA00007414"/>
    </source>
</evidence>
<sequence length="297" mass="34167">MFPRTDARNFARTASNEGFNQLQNVSQQDSNVTVITEFLLVGGLQTLQGFCTELSVPHFSLRFTTFIVGVVCLPLVSLTSCVFISCFFHFEDATKTHCKVPNYLPSISASISLTPERYIWRFCIGLHCAPRFMVAVAYFSFYRGRFAKHCLETLLSYLSLVCAFSENIGLLLLTYVSSNETYSIHKKGFIVFISCSLFHMMITCWLWKAIKMYSLSHEELKSYRWKKRLFISSIILYAAAAGCFWWHNKYCEQGIYTLFALCEYLVVFCNMAFHLTAFWDFGSKAVMIASPPEDKYF</sequence>
<dbReference type="GO" id="GO:0000139">
    <property type="term" value="C:Golgi membrane"/>
    <property type="evidence" value="ECO:0007669"/>
    <property type="project" value="UniProtKB-SubCell"/>
</dbReference>
<comment type="similarity">
    <text evidence="2">Belongs to the PGAP2 family.</text>
</comment>
<dbReference type="EMBL" id="JAINUG010000149">
    <property type="protein sequence ID" value="KAJ8392046.1"/>
    <property type="molecule type" value="Genomic_DNA"/>
</dbReference>
<organism evidence="13 14">
    <name type="scientific">Aldrovandia affinis</name>
    <dbReference type="NCBI Taxonomy" id="143900"/>
    <lineage>
        <taxon>Eukaryota</taxon>
        <taxon>Metazoa</taxon>
        <taxon>Chordata</taxon>
        <taxon>Craniata</taxon>
        <taxon>Vertebrata</taxon>
        <taxon>Euteleostomi</taxon>
        <taxon>Actinopterygii</taxon>
        <taxon>Neopterygii</taxon>
        <taxon>Teleostei</taxon>
        <taxon>Notacanthiformes</taxon>
        <taxon>Halosauridae</taxon>
        <taxon>Aldrovandia</taxon>
    </lineage>
</organism>
<evidence type="ECO:0000256" key="8">
    <source>
        <dbReference type="ARBA" id="ARBA00093421"/>
    </source>
</evidence>
<proteinExistence type="inferred from homology"/>
<evidence type="ECO:0000256" key="7">
    <source>
        <dbReference type="ARBA" id="ARBA00023136"/>
    </source>
</evidence>
<keyword evidence="3" id="KW-0337">GPI-anchor biosynthesis</keyword>
<evidence type="ECO:0000256" key="10">
    <source>
        <dbReference type="ARBA" id="ARBA00093676"/>
    </source>
</evidence>
<dbReference type="InterPro" id="IPR019402">
    <property type="entry name" value="CWH43_N"/>
</dbReference>
<dbReference type="PANTHER" id="PTHR12892:SF11">
    <property type="entry name" value="POST-GPI ATTACHMENT TO PROTEINS FACTOR 2"/>
    <property type="match status" value="1"/>
</dbReference>
<dbReference type="PANTHER" id="PTHR12892">
    <property type="entry name" value="FGF RECEPTOR ACTIVATING PROTEIN 1"/>
    <property type="match status" value="1"/>
</dbReference>
<evidence type="ECO:0000313" key="13">
    <source>
        <dbReference type="EMBL" id="KAJ8392046.1"/>
    </source>
</evidence>
<evidence type="ECO:0000256" key="9">
    <source>
        <dbReference type="ARBA" id="ARBA00093632"/>
    </source>
</evidence>